<organism evidence="9 10">
    <name type="scientific">Trinickia dabaoshanensis</name>
    <dbReference type="NCBI Taxonomy" id="564714"/>
    <lineage>
        <taxon>Bacteria</taxon>
        <taxon>Pseudomonadati</taxon>
        <taxon>Pseudomonadota</taxon>
        <taxon>Betaproteobacteria</taxon>
        <taxon>Burkholderiales</taxon>
        <taxon>Burkholderiaceae</taxon>
        <taxon>Trinickia</taxon>
    </lineage>
</organism>
<dbReference type="InterPro" id="IPR001247">
    <property type="entry name" value="ExoRNase_PH_dom1"/>
</dbReference>
<dbReference type="InterPro" id="IPR002381">
    <property type="entry name" value="RNase_PH_bac-type"/>
</dbReference>
<dbReference type="FunFam" id="3.30.230.70:FF:000003">
    <property type="entry name" value="Ribonuclease PH"/>
    <property type="match status" value="1"/>
</dbReference>
<evidence type="ECO:0000313" key="9">
    <source>
        <dbReference type="EMBL" id="PMS19180.1"/>
    </source>
</evidence>
<name>A0A2N7VPT5_9BURK</name>
<dbReference type="OrthoDB" id="9802265at2"/>
<keyword evidence="2 6" id="KW-0698">rRNA processing</keyword>
<keyword evidence="6" id="KW-0808">Transferase</keyword>
<comment type="function">
    <text evidence="6">Phosphorolytic 3'-5' exoribonuclease that plays an important role in tRNA 3'-end maturation. Removes nucleotide residues following the 3'-CCA terminus of tRNAs; can also add nucleotides to the ends of RNA molecules by using nucleoside diphosphates as substrates, but this may not be physiologically important. Probably plays a role in initiation of 16S rRNA degradation (leading to ribosome degradation) during starvation.</text>
</comment>
<dbReference type="InterPro" id="IPR018336">
    <property type="entry name" value="RNase_PH_CS"/>
</dbReference>
<keyword evidence="4 6" id="KW-0819">tRNA processing</keyword>
<dbReference type="PANTHER" id="PTHR11953">
    <property type="entry name" value="EXOSOME COMPLEX COMPONENT"/>
    <property type="match status" value="1"/>
</dbReference>
<protein>
    <recommendedName>
        <fullName evidence="6">Ribonuclease PH</fullName>
        <shortName evidence="6">RNase PH</shortName>
        <ecNumber evidence="6">2.7.7.56</ecNumber>
    </recommendedName>
    <alternativeName>
        <fullName evidence="6">tRNA nucleotidyltransferase</fullName>
    </alternativeName>
</protein>
<accession>A0A2N7VPT5</accession>
<dbReference type="PROSITE" id="PS01277">
    <property type="entry name" value="RIBONUCLEASE_PH"/>
    <property type="match status" value="1"/>
</dbReference>
<dbReference type="EMBL" id="PNYA01000012">
    <property type="protein sequence ID" value="PMS19180.1"/>
    <property type="molecule type" value="Genomic_DNA"/>
</dbReference>
<dbReference type="SUPFAM" id="SSF54211">
    <property type="entry name" value="Ribosomal protein S5 domain 2-like"/>
    <property type="match status" value="1"/>
</dbReference>
<dbReference type="InterPro" id="IPR027408">
    <property type="entry name" value="PNPase/RNase_PH_dom_sf"/>
</dbReference>
<dbReference type="RefSeq" id="WP_102646261.1">
    <property type="nucleotide sequence ID" value="NZ_PNYA01000012.1"/>
</dbReference>
<sequence length="254" mass="27449">MPDIVQRPSGRAADALRDVRITRHYTKHAEGAVLVEFGDTKVICTASVAERVPEFLRERNQGWLTAEYGMLPRATHTRSDREAARGKQTGRTQEIQRLIGRALRAVFDLERLGPRTLHIDCDVIQADGGTRTASITGAFVAAHDAVSKLLASGRITQSPITDYVAAISVGIYEGMPVLDLDYDEDSRCDTDMNVVMTGAGGFVEVQGTAEGAPFSREEMNALLDLAQQGIGTLVAKQKAALHETAGTALGVRDE</sequence>
<proteinExistence type="inferred from homology"/>
<dbReference type="PANTHER" id="PTHR11953:SF0">
    <property type="entry name" value="EXOSOME COMPLEX COMPONENT RRP41"/>
    <property type="match status" value="1"/>
</dbReference>
<keyword evidence="10" id="KW-1185">Reference proteome</keyword>
<comment type="similarity">
    <text evidence="1 6">Belongs to the RNase PH family.</text>
</comment>
<dbReference type="Pfam" id="PF03725">
    <property type="entry name" value="RNase_PH_C"/>
    <property type="match status" value="1"/>
</dbReference>
<dbReference type="EC" id="2.7.7.56" evidence="6"/>
<feature type="domain" description="Exoribonuclease phosphorolytic" evidence="7">
    <location>
        <begin position="16"/>
        <end position="145"/>
    </location>
</feature>
<evidence type="ECO:0000256" key="6">
    <source>
        <dbReference type="HAMAP-Rule" id="MF_00564"/>
    </source>
</evidence>
<dbReference type="GO" id="GO:0016075">
    <property type="term" value="P:rRNA catabolic process"/>
    <property type="evidence" value="ECO:0007669"/>
    <property type="project" value="UniProtKB-UniRule"/>
</dbReference>
<dbReference type="Pfam" id="PF01138">
    <property type="entry name" value="RNase_PH"/>
    <property type="match status" value="1"/>
</dbReference>
<evidence type="ECO:0000256" key="3">
    <source>
        <dbReference type="ARBA" id="ARBA00022555"/>
    </source>
</evidence>
<keyword evidence="3 6" id="KW-0820">tRNA-binding</keyword>
<evidence type="ECO:0000256" key="1">
    <source>
        <dbReference type="ARBA" id="ARBA00006678"/>
    </source>
</evidence>
<comment type="catalytic activity">
    <reaction evidence="6">
        <text>tRNA(n+1) + phosphate = tRNA(n) + a ribonucleoside 5'-diphosphate</text>
        <dbReference type="Rhea" id="RHEA:10628"/>
        <dbReference type="Rhea" id="RHEA-COMP:17343"/>
        <dbReference type="Rhea" id="RHEA-COMP:17344"/>
        <dbReference type="ChEBI" id="CHEBI:43474"/>
        <dbReference type="ChEBI" id="CHEBI:57930"/>
        <dbReference type="ChEBI" id="CHEBI:173114"/>
        <dbReference type="EC" id="2.7.7.56"/>
    </reaction>
</comment>
<evidence type="ECO:0000313" key="10">
    <source>
        <dbReference type="Proteomes" id="UP000235616"/>
    </source>
</evidence>
<dbReference type="NCBIfam" id="TIGR01966">
    <property type="entry name" value="RNasePH"/>
    <property type="match status" value="1"/>
</dbReference>
<dbReference type="HAMAP" id="MF_00564">
    <property type="entry name" value="RNase_PH"/>
    <property type="match status" value="1"/>
</dbReference>
<evidence type="ECO:0000259" key="7">
    <source>
        <dbReference type="Pfam" id="PF01138"/>
    </source>
</evidence>
<dbReference type="GO" id="GO:0000175">
    <property type="term" value="F:3'-5'-RNA exonuclease activity"/>
    <property type="evidence" value="ECO:0007669"/>
    <property type="project" value="UniProtKB-UniRule"/>
</dbReference>
<dbReference type="InterPro" id="IPR036345">
    <property type="entry name" value="ExoRNase_PH_dom2_sf"/>
</dbReference>
<evidence type="ECO:0000256" key="4">
    <source>
        <dbReference type="ARBA" id="ARBA00022694"/>
    </source>
</evidence>
<evidence type="ECO:0000256" key="5">
    <source>
        <dbReference type="ARBA" id="ARBA00022884"/>
    </source>
</evidence>
<keyword evidence="5" id="KW-0694">RNA-binding</keyword>
<keyword evidence="6" id="KW-0548">Nucleotidyltransferase</keyword>
<evidence type="ECO:0000259" key="8">
    <source>
        <dbReference type="Pfam" id="PF03725"/>
    </source>
</evidence>
<evidence type="ECO:0000256" key="2">
    <source>
        <dbReference type="ARBA" id="ARBA00022552"/>
    </source>
</evidence>
<dbReference type="Proteomes" id="UP000235616">
    <property type="component" value="Unassembled WGS sequence"/>
</dbReference>
<feature type="binding site" evidence="6">
    <location>
        <position position="91"/>
    </location>
    <ligand>
        <name>phosphate</name>
        <dbReference type="ChEBI" id="CHEBI:43474"/>
        <note>substrate</note>
    </ligand>
</feature>
<dbReference type="InterPro" id="IPR020568">
    <property type="entry name" value="Ribosomal_Su5_D2-typ_SF"/>
</dbReference>
<reference evidence="9 10" key="1">
    <citation type="submission" date="2018-01" db="EMBL/GenBank/DDBJ databases">
        <title>Whole genome analyses suggest that Burkholderia sensu lato contains two further novel genera in the rhizoxinica-symbiotica group Mycetohabitans gen. nov., and Trinickia gen. nov.: implications for the evolution of diazotrophy and nodulation in the Burkholderiaceae.</title>
        <authorList>
            <person name="Estrada-de los Santos P."/>
            <person name="Palmer M."/>
            <person name="Chavez-Ramirez B."/>
            <person name="Beukes C."/>
            <person name="Steenkamp E.T."/>
            <person name="Hirsch A.M."/>
            <person name="Manyaka P."/>
            <person name="Maluk M."/>
            <person name="Lafos M."/>
            <person name="Crook M."/>
            <person name="Gross E."/>
            <person name="Simon M.F."/>
            <person name="Bueno dos Reis Junior F."/>
            <person name="Poole P.S."/>
            <person name="Venter S.N."/>
            <person name="James E.K."/>
        </authorList>
    </citation>
    <scope>NUCLEOTIDE SEQUENCE [LARGE SCALE GENOMIC DNA]</scope>
    <source>
        <strain evidence="9 10">GIMN1.004</strain>
    </source>
</reference>
<dbReference type="GO" id="GO:0031125">
    <property type="term" value="P:rRNA 3'-end processing"/>
    <property type="evidence" value="ECO:0007669"/>
    <property type="project" value="UniProtKB-ARBA"/>
</dbReference>
<dbReference type="GO" id="GO:0008033">
    <property type="term" value="P:tRNA processing"/>
    <property type="evidence" value="ECO:0007669"/>
    <property type="project" value="UniProtKB-UniRule"/>
</dbReference>
<gene>
    <name evidence="6" type="primary">rph</name>
    <name evidence="9" type="ORF">C0Z18_14745</name>
</gene>
<dbReference type="InterPro" id="IPR015847">
    <property type="entry name" value="ExoRNase_PH_dom2"/>
</dbReference>
<comment type="subunit">
    <text evidence="6">Homohexameric ring arranged as a trimer of dimers.</text>
</comment>
<comment type="caution">
    <text evidence="9">The sequence shown here is derived from an EMBL/GenBank/DDBJ whole genome shotgun (WGS) entry which is preliminary data.</text>
</comment>
<feature type="binding site" evidence="6">
    <location>
        <begin position="129"/>
        <end position="131"/>
    </location>
    <ligand>
        <name>phosphate</name>
        <dbReference type="ChEBI" id="CHEBI:43474"/>
        <note>substrate</note>
    </ligand>
</feature>
<dbReference type="Gene3D" id="3.30.230.70">
    <property type="entry name" value="GHMP Kinase, N-terminal domain"/>
    <property type="match status" value="1"/>
</dbReference>
<dbReference type="CDD" id="cd11362">
    <property type="entry name" value="RNase_PH_bact"/>
    <property type="match status" value="1"/>
</dbReference>
<dbReference type="GO" id="GO:0009022">
    <property type="term" value="F:tRNA nucleotidyltransferase activity"/>
    <property type="evidence" value="ECO:0007669"/>
    <property type="project" value="UniProtKB-UniRule"/>
</dbReference>
<dbReference type="AlphaFoldDB" id="A0A2N7VPT5"/>
<dbReference type="SUPFAM" id="SSF55666">
    <property type="entry name" value="Ribonuclease PH domain 2-like"/>
    <property type="match status" value="1"/>
</dbReference>
<dbReference type="GO" id="GO:0000049">
    <property type="term" value="F:tRNA binding"/>
    <property type="evidence" value="ECO:0007669"/>
    <property type="project" value="UniProtKB-UniRule"/>
</dbReference>
<dbReference type="InterPro" id="IPR050080">
    <property type="entry name" value="RNase_PH"/>
</dbReference>
<feature type="domain" description="Exoribonuclease phosphorolytic" evidence="8">
    <location>
        <begin position="162"/>
        <end position="229"/>
    </location>
</feature>